<dbReference type="AlphaFoldDB" id="A0A7H0GVB3"/>
<dbReference type="Gene3D" id="3.30.70.100">
    <property type="match status" value="1"/>
</dbReference>
<evidence type="ECO:0000256" key="5">
    <source>
        <dbReference type="NCBIfam" id="TIGR02625"/>
    </source>
</evidence>
<evidence type="ECO:0000256" key="1">
    <source>
        <dbReference type="ARBA" id="ARBA00022490"/>
    </source>
</evidence>
<dbReference type="InterPro" id="IPR013448">
    <property type="entry name" value="L-rhamnose_mutarotase"/>
</dbReference>
<dbReference type="Proteomes" id="UP000516093">
    <property type="component" value="Chromosome"/>
</dbReference>
<keyword evidence="7" id="KW-1185">Reference proteome</keyword>
<name>A0A7H0GVB3_9BACT</name>
<evidence type="ECO:0000256" key="4">
    <source>
        <dbReference type="ARBA" id="ARBA00023308"/>
    </source>
</evidence>
<dbReference type="EC" id="5.1.3.32" evidence="5"/>
<accession>A0A7H0GVB3</accession>
<dbReference type="SUPFAM" id="SSF54909">
    <property type="entry name" value="Dimeric alpha+beta barrel"/>
    <property type="match status" value="1"/>
</dbReference>
<dbReference type="InterPro" id="IPR011008">
    <property type="entry name" value="Dimeric_a/b-barrel"/>
</dbReference>
<dbReference type="Pfam" id="PF05336">
    <property type="entry name" value="rhaM"/>
    <property type="match status" value="1"/>
</dbReference>
<gene>
    <name evidence="6" type="primary">rhaM</name>
    <name evidence="6" type="ORF">H9L05_20675</name>
</gene>
<evidence type="ECO:0000256" key="3">
    <source>
        <dbReference type="ARBA" id="ARBA00023277"/>
    </source>
</evidence>
<dbReference type="PANTHER" id="PTHR34389:SF2">
    <property type="entry name" value="L-RHAMNOSE MUTAROTASE"/>
    <property type="match status" value="1"/>
</dbReference>
<dbReference type="GO" id="GO:0019301">
    <property type="term" value="P:rhamnose catabolic process"/>
    <property type="evidence" value="ECO:0007669"/>
    <property type="project" value="UniProtKB-UniRule"/>
</dbReference>
<proteinExistence type="inferred from homology"/>
<reference evidence="6 7" key="1">
    <citation type="submission" date="2020-08" db="EMBL/GenBank/DDBJ databases">
        <title>Genome sequence of Hymenobacter qilianensis JCM 19763T.</title>
        <authorList>
            <person name="Hyun D.-W."/>
            <person name="Bae J.-W."/>
        </authorList>
    </citation>
    <scope>NUCLEOTIDE SEQUENCE [LARGE SCALE GENOMIC DNA]</scope>
    <source>
        <strain evidence="6 7">JCM 19763</strain>
    </source>
</reference>
<sequence>MEEIAFTMQLRPGVQAEYQRRHDEIWPELTAALHEAGIREYSIYLNPATDTLFAVQRRLPEHTADQLPSLPIMQRWWAYMADLMLTNPDNSPVVTPLERVFYQA</sequence>
<evidence type="ECO:0000256" key="2">
    <source>
        <dbReference type="ARBA" id="ARBA00023235"/>
    </source>
</evidence>
<dbReference type="PANTHER" id="PTHR34389">
    <property type="entry name" value="L-RHAMNOSE MUTAROTASE"/>
    <property type="match status" value="1"/>
</dbReference>
<dbReference type="GO" id="GO:0005737">
    <property type="term" value="C:cytoplasm"/>
    <property type="evidence" value="ECO:0007669"/>
    <property type="project" value="InterPro"/>
</dbReference>
<dbReference type="HAMAP" id="MF_01663">
    <property type="entry name" value="L_rham_rotase"/>
    <property type="match status" value="1"/>
</dbReference>
<keyword evidence="2 6" id="KW-0413">Isomerase</keyword>
<protein>
    <recommendedName>
        <fullName evidence="5">L-rhamnose mutarotase</fullName>
        <ecNumber evidence="5">5.1.3.32</ecNumber>
    </recommendedName>
</protein>
<evidence type="ECO:0000313" key="7">
    <source>
        <dbReference type="Proteomes" id="UP000516093"/>
    </source>
</evidence>
<dbReference type="EMBL" id="CP060784">
    <property type="protein sequence ID" value="QNP52229.1"/>
    <property type="molecule type" value="Genomic_DNA"/>
</dbReference>
<keyword evidence="1" id="KW-0963">Cytoplasm</keyword>
<dbReference type="NCBIfam" id="TIGR02625">
    <property type="entry name" value="YiiL_rotase"/>
    <property type="match status" value="1"/>
</dbReference>
<dbReference type="RefSeq" id="WP_187732488.1">
    <property type="nucleotide sequence ID" value="NZ_BMFN01000002.1"/>
</dbReference>
<evidence type="ECO:0000313" key="6">
    <source>
        <dbReference type="EMBL" id="QNP52229.1"/>
    </source>
</evidence>
<organism evidence="6 7">
    <name type="scientific">Hymenobacter qilianensis</name>
    <dbReference type="NCBI Taxonomy" id="1385715"/>
    <lineage>
        <taxon>Bacteria</taxon>
        <taxon>Pseudomonadati</taxon>
        <taxon>Bacteroidota</taxon>
        <taxon>Cytophagia</taxon>
        <taxon>Cytophagales</taxon>
        <taxon>Hymenobacteraceae</taxon>
        <taxon>Hymenobacter</taxon>
    </lineage>
</organism>
<dbReference type="KEGG" id="hqi:H9L05_20675"/>
<keyword evidence="4" id="KW-0684">Rhamnose metabolism</keyword>
<dbReference type="InterPro" id="IPR008000">
    <property type="entry name" value="Rham/fucose_mutarotase"/>
</dbReference>
<keyword evidence="3" id="KW-0119">Carbohydrate metabolism</keyword>
<dbReference type="GO" id="GO:0062192">
    <property type="term" value="F:L-rhamnose mutarotase activity"/>
    <property type="evidence" value="ECO:0007669"/>
    <property type="project" value="UniProtKB-UniRule"/>
</dbReference>